<dbReference type="GO" id="GO:0004519">
    <property type="term" value="F:endonuclease activity"/>
    <property type="evidence" value="ECO:0007669"/>
    <property type="project" value="UniProtKB-KW"/>
</dbReference>
<dbReference type="GO" id="GO:0006281">
    <property type="term" value="P:DNA repair"/>
    <property type="evidence" value="ECO:0007669"/>
    <property type="project" value="UniProtKB-ARBA"/>
</dbReference>
<keyword evidence="5" id="KW-0863">Zinc-finger</keyword>
<accession>C3XUU4</accession>
<dbReference type="InParanoid" id="C3XUU4"/>
<keyword evidence="4" id="KW-0269">Exonuclease</keyword>
<keyword evidence="3" id="KW-0378">Hydrolase</keyword>
<organism>
    <name type="scientific">Branchiostoma floridae</name>
    <name type="common">Florida lancelet</name>
    <name type="synonym">Amphioxus</name>
    <dbReference type="NCBI Taxonomy" id="7739"/>
    <lineage>
        <taxon>Eukaryota</taxon>
        <taxon>Metazoa</taxon>
        <taxon>Chordata</taxon>
        <taxon>Cephalochordata</taxon>
        <taxon>Leptocardii</taxon>
        <taxon>Amphioxiformes</taxon>
        <taxon>Branchiostomatidae</taxon>
        <taxon>Branchiostoma</taxon>
    </lineage>
</organism>
<name>C3XUU4_BRAFL</name>
<sequence length="558" mass="62700">MAAPRVGVSDRPVSEVRHTWSNCLRPVPTISHAFIKKWAKAEMKVPQKTLKRGYAFFSGAYVHDVEVKDGCPVWIRAKCFPSMKKNEAPKQLKMSNSTSSDKQVDCDCSCTAGKGTCNHSVALLYQLSHFQNLGLHKVPPIASKTSAPQQWHIPPRTHGIKPAAISNITILKTDVPKCTQRIKKKRRTVTVTSKVGDVPAGSTLAHQQAISQPSDAVLTVTDAPERPNCPVPVLREYDITLSPDLSSEYQSLACSNEESVDYELTTRKQSECPDWIKLRCNRLTSSKFKDVCSRQKDFDALAQRLRRKTVQTSAMLRGLQTEPTAAEVYARHKDSTSIPQTVRDNPHVLSWLDLKVKVKAFPDPQMRLHQINIQLYCPDVPSELFQPVLLRDSQTDNPVMVALHHRHRLDVLPCSAHLPRDSQTDNPVVLHHRHRLDFLPCSVHLPRDSQTDNSVVLHHRHHLDVQPCSAYLQETPAYSRVAKYIPPPAVGQAPSGGAYRMSNRSRVKRPEDPTHPTHPSTSTHFDASTDSKYHHKIILQISMQSAVEQPQDLVYFIA</sequence>
<dbReference type="Gene3D" id="3.90.320.10">
    <property type="match status" value="1"/>
</dbReference>
<gene>
    <name evidence="8" type="ORF">BRAFLDRAFT_125368</name>
</gene>
<keyword evidence="1" id="KW-0540">Nuclease</keyword>
<proteinExistence type="predicted"/>
<dbReference type="EMBL" id="GG666467">
    <property type="protein sequence ID" value="EEN68169.1"/>
    <property type="molecule type" value="Genomic_DNA"/>
</dbReference>
<dbReference type="GO" id="GO:0008270">
    <property type="term" value="F:zinc ion binding"/>
    <property type="evidence" value="ECO:0007669"/>
    <property type="project" value="UniProtKB-KW"/>
</dbReference>
<dbReference type="PROSITE" id="PS50966">
    <property type="entry name" value="ZF_SWIM"/>
    <property type="match status" value="1"/>
</dbReference>
<dbReference type="InterPro" id="IPR007527">
    <property type="entry name" value="Znf_SWIM"/>
</dbReference>
<evidence type="ECO:0000256" key="1">
    <source>
        <dbReference type="ARBA" id="ARBA00022722"/>
    </source>
</evidence>
<evidence type="ECO:0000259" key="7">
    <source>
        <dbReference type="PROSITE" id="PS50966"/>
    </source>
</evidence>
<dbReference type="InterPro" id="IPR011604">
    <property type="entry name" value="PDDEXK-like_dom_sf"/>
</dbReference>
<evidence type="ECO:0000256" key="4">
    <source>
        <dbReference type="ARBA" id="ARBA00022839"/>
    </source>
</evidence>
<dbReference type="AlphaFoldDB" id="C3XUU4"/>
<keyword evidence="5" id="KW-0862">Zinc</keyword>
<evidence type="ECO:0000256" key="6">
    <source>
        <dbReference type="SAM" id="MobiDB-lite"/>
    </source>
</evidence>
<keyword evidence="2" id="KW-0255">Endonuclease</keyword>
<dbReference type="Pfam" id="PF01771">
    <property type="entry name" value="Viral_alk_exo"/>
    <property type="match status" value="1"/>
</dbReference>
<dbReference type="eggNOG" id="ENOG502T0JK">
    <property type="taxonomic scope" value="Eukaryota"/>
</dbReference>
<protein>
    <recommendedName>
        <fullName evidence="7">SWIM-type domain-containing protein</fullName>
    </recommendedName>
</protein>
<evidence type="ECO:0000256" key="3">
    <source>
        <dbReference type="ARBA" id="ARBA00022801"/>
    </source>
</evidence>
<evidence type="ECO:0000256" key="5">
    <source>
        <dbReference type="PROSITE-ProRule" id="PRU00325"/>
    </source>
</evidence>
<dbReference type="InterPro" id="IPR011335">
    <property type="entry name" value="Restrct_endonuc-II-like"/>
</dbReference>
<dbReference type="PANTHER" id="PTHR47526:SF3">
    <property type="entry name" value="PHD-TYPE DOMAIN-CONTAINING PROTEIN"/>
    <property type="match status" value="1"/>
</dbReference>
<dbReference type="SUPFAM" id="SSF52980">
    <property type="entry name" value="Restriction endonuclease-like"/>
    <property type="match status" value="1"/>
</dbReference>
<feature type="domain" description="SWIM-type" evidence="7">
    <location>
        <begin position="93"/>
        <end position="128"/>
    </location>
</feature>
<evidence type="ECO:0000256" key="2">
    <source>
        <dbReference type="ARBA" id="ARBA00022759"/>
    </source>
</evidence>
<keyword evidence="5" id="KW-0479">Metal-binding</keyword>
<dbReference type="GO" id="GO:0004527">
    <property type="term" value="F:exonuclease activity"/>
    <property type="evidence" value="ECO:0007669"/>
    <property type="project" value="UniProtKB-KW"/>
</dbReference>
<evidence type="ECO:0000313" key="8">
    <source>
        <dbReference type="EMBL" id="EEN68169.1"/>
    </source>
</evidence>
<dbReference type="PANTHER" id="PTHR47526">
    <property type="entry name" value="ATP-DEPENDENT DNA HELICASE"/>
    <property type="match status" value="1"/>
</dbReference>
<dbReference type="InterPro" id="IPR034720">
    <property type="entry name" value="Viral_alk_exo"/>
</dbReference>
<feature type="region of interest" description="Disordered" evidence="6">
    <location>
        <begin position="489"/>
        <end position="529"/>
    </location>
</feature>
<reference evidence="8" key="1">
    <citation type="journal article" date="2008" name="Nature">
        <title>The amphioxus genome and the evolution of the chordate karyotype.</title>
        <authorList>
            <consortium name="US DOE Joint Genome Institute (JGI-PGF)"/>
            <person name="Putnam N.H."/>
            <person name="Butts T."/>
            <person name="Ferrier D.E.K."/>
            <person name="Furlong R.F."/>
            <person name="Hellsten U."/>
            <person name="Kawashima T."/>
            <person name="Robinson-Rechavi M."/>
            <person name="Shoguchi E."/>
            <person name="Terry A."/>
            <person name="Yu J.-K."/>
            <person name="Benito-Gutierrez E.L."/>
            <person name="Dubchak I."/>
            <person name="Garcia-Fernandez J."/>
            <person name="Gibson-Brown J.J."/>
            <person name="Grigoriev I.V."/>
            <person name="Horton A.C."/>
            <person name="de Jong P.J."/>
            <person name="Jurka J."/>
            <person name="Kapitonov V.V."/>
            <person name="Kohara Y."/>
            <person name="Kuroki Y."/>
            <person name="Lindquist E."/>
            <person name="Lucas S."/>
            <person name="Osoegawa K."/>
            <person name="Pennacchio L.A."/>
            <person name="Salamov A.A."/>
            <person name="Satou Y."/>
            <person name="Sauka-Spengler T."/>
            <person name="Schmutz J."/>
            <person name="Shin-I T."/>
            <person name="Toyoda A."/>
            <person name="Bronner-Fraser M."/>
            <person name="Fujiyama A."/>
            <person name="Holland L.Z."/>
            <person name="Holland P.W.H."/>
            <person name="Satoh N."/>
            <person name="Rokhsar D.S."/>
        </authorList>
    </citation>
    <scope>NUCLEOTIDE SEQUENCE [LARGE SCALE GENOMIC DNA]</scope>
    <source>
        <strain evidence="8">S238N-H82</strain>
        <tissue evidence="8">Testes</tissue>
    </source>
</reference>